<dbReference type="EMBL" id="CP001322">
    <property type="protein sequence ID" value="ACL03810.1"/>
    <property type="molecule type" value="Genomic_DNA"/>
</dbReference>
<gene>
    <name evidence="1" type="ordered locus">Dalk_2116</name>
</gene>
<keyword evidence="2" id="KW-1185">Reference proteome</keyword>
<sequence length="261" mass="28665">MSESFFGNLIKPVVKAGVVAAGTTILFLAPPAMAGEIPINPVTPDIRDKVHESYQLVADVDKNVGPKIREMEKLWNSSEPCRESGKEYDAGCVEIKRQIREKYIAILDGLEKSFPKIEGSLSQTSERLGRSIHNKTAGKTLEQVYQSTSGGPPVSQPQGMLSKKLYGMLKALSIDSDQSLLEVGLRYQSDLIDANEMLGILKAKVGQQLARAKLDMAMPEISDEMAIVLQGVSDFLGYDSQFGSAEDEYLITTDHYDSWDS</sequence>
<name>B8FGD0_DESAL</name>
<dbReference type="RefSeq" id="WP_015946887.1">
    <property type="nucleotide sequence ID" value="NC_011768.1"/>
</dbReference>
<dbReference type="KEGG" id="dal:Dalk_2116"/>
<dbReference type="Proteomes" id="UP000000739">
    <property type="component" value="Chromosome"/>
</dbReference>
<protein>
    <submittedName>
        <fullName evidence="1">Uncharacterized protein</fullName>
    </submittedName>
</protein>
<evidence type="ECO:0000313" key="1">
    <source>
        <dbReference type="EMBL" id="ACL03810.1"/>
    </source>
</evidence>
<organism evidence="1 2">
    <name type="scientific">Desulfatibacillum aliphaticivorans</name>
    <dbReference type="NCBI Taxonomy" id="218208"/>
    <lineage>
        <taxon>Bacteria</taxon>
        <taxon>Pseudomonadati</taxon>
        <taxon>Thermodesulfobacteriota</taxon>
        <taxon>Desulfobacteria</taxon>
        <taxon>Desulfobacterales</taxon>
        <taxon>Desulfatibacillaceae</taxon>
        <taxon>Desulfatibacillum</taxon>
    </lineage>
</organism>
<reference evidence="1 2" key="1">
    <citation type="journal article" date="2012" name="Environ. Microbiol.">
        <title>The genome sequence of Desulfatibacillum alkenivorans AK-01: a blueprint for anaerobic alkane oxidation.</title>
        <authorList>
            <person name="Callaghan A.V."/>
            <person name="Morris B.E."/>
            <person name="Pereira I.A."/>
            <person name="McInerney M.J."/>
            <person name="Austin R.N."/>
            <person name="Groves J.T."/>
            <person name="Kukor J.J."/>
            <person name="Suflita J.M."/>
            <person name="Young L.Y."/>
            <person name="Zylstra G.J."/>
            <person name="Wawrik B."/>
        </authorList>
    </citation>
    <scope>NUCLEOTIDE SEQUENCE [LARGE SCALE GENOMIC DNA]</scope>
    <source>
        <strain evidence="1 2">AK-01</strain>
    </source>
</reference>
<evidence type="ECO:0000313" key="2">
    <source>
        <dbReference type="Proteomes" id="UP000000739"/>
    </source>
</evidence>
<accession>B8FGD0</accession>
<dbReference type="AlphaFoldDB" id="B8FGD0"/>
<dbReference type="HOGENOM" id="CLU_1064454_0_0_7"/>
<proteinExistence type="predicted"/>